<dbReference type="PANTHER" id="PTHR45296:SF1">
    <property type="entry name" value="TRANSDUCIN_WD40 REPEAT-LIKE SUPERFAMILY PROTEIN"/>
    <property type="match status" value="1"/>
</dbReference>
<dbReference type="OrthoDB" id="2161379at2759"/>
<dbReference type="InterPro" id="IPR015943">
    <property type="entry name" value="WD40/YVTN_repeat-like_dom_sf"/>
</dbReference>
<evidence type="ECO:0000256" key="2">
    <source>
        <dbReference type="ARBA" id="ARBA00022737"/>
    </source>
</evidence>
<dbReference type="PROSITE" id="PS00678">
    <property type="entry name" value="WD_REPEATS_1"/>
    <property type="match status" value="1"/>
</dbReference>
<dbReference type="PANTHER" id="PTHR45296">
    <property type="entry name" value="TRANSDUCIN/WD40 REPEAT-LIKE SUPERFAMILY PROTEIN"/>
    <property type="match status" value="1"/>
</dbReference>
<dbReference type="InterPro" id="IPR019775">
    <property type="entry name" value="WD40_repeat_CS"/>
</dbReference>
<keyword evidence="1 3" id="KW-0853">WD repeat</keyword>
<reference evidence="4" key="1">
    <citation type="submission" date="2020-01" db="EMBL/GenBank/DDBJ databases">
        <title>Genome Sequencing of Three Apophysomyces-Like Fungal Strains Confirms a Novel Fungal Genus in the Mucoromycota with divergent Burkholderia-like Endosymbiotic Bacteria.</title>
        <authorList>
            <person name="Stajich J.E."/>
            <person name="Macias A.M."/>
            <person name="Carter-House D."/>
            <person name="Lovett B."/>
            <person name="Kasson L.R."/>
            <person name="Berry K."/>
            <person name="Grigoriev I."/>
            <person name="Chang Y."/>
            <person name="Spatafora J."/>
            <person name="Kasson M.T."/>
        </authorList>
    </citation>
    <scope>NUCLEOTIDE SEQUENCE</scope>
    <source>
        <strain evidence="4">NRRL A-21654</strain>
    </source>
</reference>
<name>A0A8H7C0N1_9FUNG</name>
<accession>A0A8H7C0N1</accession>
<dbReference type="AlphaFoldDB" id="A0A8H7C0N1"/>
<feature type="repeat" description="WD" evidence="3">
    <location>
        <begin position="98"/>
        <end position="136"/>
    </location>
</feature>
<dbReference type="Gene3D" id="2.130.10.10">
    <property type="entry name" value="YVTN repeat-like/Quinoprotein amine dehydrogenase"/>
    <property type="match status" value="1"/>
</dbReference>
<dbReference type="Proteomes" id="UP000605846">
    <property type="component" value="Unassembled WGS sequence"/>
</dbReference>
<protein>
    <submittedName>
        <fullName evidence="4">Uncharacterized protein</fullName>
    </submittedName>
</protein>
<sequence length="191" mass="20841">MAARFRARKPWEVWSGGMDSRLFQWDFSRGMPSEVFDMNMQDPSATQMFNPPFVYALKISADGKWVAAGLGDSTIQVIFQDAEKKRPRGGELKQLRLEDGHNALVNCLSFAPATDEHPISLISGSANGSIALWNLSIDGNYELAKSCKIDSSIGRLNWLESYALDQASIHVAAAGVGSTAEKGALNIYGLL</sequence>
<dbReference type="PROSITE" id="PS50082">
    <property type="entry name" value="WD_REPEATS_2"/>
    <property type="match status" value="1"/>
</dbReference>
<gene>
    <name evidence="4" type="ORF">EC973_007086</name>
</gene>
<evidence type="ECO:0000313" key="4">
    <source>
        <dbReference type="EMBL" id="KAF7731981.1"/>
    </source>
</evidence>
<dbReference type="InterPro" id="IPR001680">
    <property type="entry name" value="WD40_rpt"/>
</dbReference>
<dbReference type="Pfam" id="PF00400">
    <property type="entry name" value="WD40"/>
    <property type="match status" value="2"/>
</dbReference>
<comment type="caution">
    <text evidence="4">The sequence shown here is derived from an EMBL/GenBank/DDBJ whole genome shotgun (WGS) entry which is preliminary data.</text>
</comment>
<evidence type="ECO:0000256" key="3">
    <source>
        <dbReference type="PROSITE-ProRule" id="PRU00221"/>
    </source>
</evidence>
<keyword evidence="2" id="KW-0677">Repeat</keyword>
<evidence type="ECO:0000256" key="1">
    <source>
        <dbReference type="ARBA" id="ARBA00022574"/>
    </source>
</evidence>
<keyword evidence="5" id="KW-1185">Reference proteome</keyword>
<evidence type="ECO:0000313" key="5">
    <source>
        <dbReference type="Proteomes" id="UP000605846"/>
    </source>
</evidence>
<organism evidence="4 5">
    <name type="scientific">Apophysomyces ossiformis</name>
    <dbReference type="NCBI Taxonomy" id="679940"/>
    <lineage>
        <taxon>Eukaryota</taxon>
        <taxon>Fungi</taxon>
        <taxon>Fungi incertae sedis</taxon>
        <taxon>Mucoromycota</taxon>
        <taxon>Mucoromycotina</taxon>
        <taxon>Mucoromycetes</taxon>
        <taxon>Mucorales</taxon>
        <taxon>Mucorineae</taxon>
        <taxon>Mucoraceae</taxon>
        <taxon>Apophysomyces</taxon>
    </lineage>
</organism>
<dbReference type="SUPFAM" id="SSF50978">
    <property type="entry name" value="WD40 repeat-like"/>
    <property type="match status" value="1"/>
</dbReference>
<proteinExistence type="predicted"/>
<dbReference type="SMART" id="SM00320">
    <property type="entry name" value="WD40"/>
    <property type="match status" value="2"/>
</dbReference>
<dbReference type="InterPro" id="IPR036322">
    <property type="entry name" value="WD40_repeat_dom_sf"/>
</dbReference>
<dbReference type="EMBL" id="JABAYA010000005">
    <property type="protein sequence ID" value="KAF7731981.1"/>
    <property type="molecule type" value="Genomic_DNA"/>
</dbReference>